<keyword evidence="5" id="KW-0539">Nucleus</keyword>
<dbReference type="Gramene" id="EOY23934">
    <property type="protein sequence ID" value="EOY23934"/>
    <property type="gene ID" value="TCM_015674"/>
</dbReference>
<sequence>MGRSKIEMKLIEDTTNRQVTFSKFRAGLLKKAHEVSVLCDAEIGLIIFSSTGELFDYCTQPLRFHMEQIIERYQLAKGTQTPQQSGLQNMSEKLRRESHCLELSLNHLNGSELNSLKIEDLEELEQQLEYSINKVRARKEQLLKLQMDNLERNVEKMEVENNQLCHWIEEKQASSRQQQVPIEANMLEEKQQQVLNQFPFLGEEQPISVLQLVSLPPSRPYLGQPMQSNLQEANTHHQ</sequence>
<dbReference type="InterPro" id="IPR002487">
    <property type="entry name" value="TF_Kbox"/>
</dbReference>
<dbReference type="PROSITE" id="PS50066">
    <property type="entry name" value="MADS_BOX_2"/>
    <property type="match status" value="1"/>
</dbReference>
<proteinExistence type="predicted"/>
<evidence type="ECO:0000256" key="3">
    <source>
        <dbReference type="ARBA" id="ARBA00023125"/>
    </source>
</evidence>
<evidence type="ECO:0000313" key="9">
    <source>
        <dbReference type="EMBL" id="EOY23934.1"/>
    </source>
</evidence>
<protein>
    <submittedName>
        <fullName evidence="9">MADS-box protein FBP24, putative isoform 1</fullName>
    </submittedName>
</protein>
<keyword evidence="4" id="KW-0804">Transcription</keyword>
<dbReference type="GO" id="GO:0006357">
    <property type="term" value="P:regulation of transcription by RNA polymerase II"/>
    <property type="evidence" value="ECO:0000318"/>
    <property type="project" value="GO_Central"/>
</dbReference>
<dbReference type="InterPro" id="IPR002100">
    <property type="entry name" value="TF_MADSbox"/>
</dbReference>
<dbReference type="PANTHER" id="PTHR48019">
    <property type="entry name" value="SERUM RESPONSE FACTOR HOMOLOG"/>
    <property type="match status" value="1"/>
</dbReference>
<accession>A0A061GA58</accession>
<name>A0A061GA58_THECC</name>
<dbReference type="GO" id="GO:0045944">
    <property type="term" value="P:positive regulation of transcription by RNA polymerase II"/>
    <property type="evidence" value="ECO:0007669"/>
    <property type="project" value="InterPro"/>
</dbReference>
<dbReference type="CDD" id="cd00265">
    <property type="entry name" value="MADS_MEF2_like"/>
    <property type="match status" value="1"/>
</dbReference>
<evidence type="ECO:0000259" key="8">
    <source>
        <dbReference type="PROSITE" id="PS51297"/>
    </source>
</evidence>
<dbReference type="Gene3D" id="3.40.1810.10">
    <property type="entry name" value="Transcription factor, MADS-box"/>
    <property type="match status" value="1"/>
</dbReference>
<feature type="domain" description="MADS-box" evidence="7">
    <location>
        <begin position="1"/>
        <end position="61"/>
    </location>
</feature>
<feature type="domain" description="K-box" evidence="8">
    <location>
        <begin position="84"/>
        <end position="174"/>
    </location>
</feature>
<dbReference type="InterPro" id="IPR050142">
    <property type="entry name" value="MADS-box/MEF2_TF"/>
</dbReference>
<dbReference type="EMBL" id="CM001881">
    <property type="protein sequence ID" value="EOY23934.1"/>
    <property type="molecule type" value="Genomic_DNA"/>
</dbReference>
<feature type="coiled-coil region" evidence="6">
    <location>
        <begin position="118"/>
        <end position="160"/>
    </location>
</feature>
<keyword evidence="3" id="KW-0238">DNA-binding</keyword>
<comment type="subcellular location">
    <subcellularLocation>
        <location evidence="1">Nucleus</location>
    </subcellularLocation>
</comment>
<dbReference type="Pfam" id="PF01486">
    <property type="entry name" value="K-box"/>
    <property type="match status" value="1"/>
</dbReference>
<dbReference type="Pfam" id="PF00319">
    <property type="entry name" value="SRF-TF"/>
    <property type="match status" value="1"/>
</dbReference>
<dbReference type="Proteomes" id="UP000026915">
    <property type="component" value="Chromosome 3"/>
</dbReference>
<dbReference type="AlphaFoldDB" id="A0A061GA58"/>
<keyword evidence="6" id="KW-0175">Coiled coil</keyword>
<dbReference type="OMA" id="QEANTHH"/>
<gene>
    <name evidence="9" type="ORF">TCM_015674</name>
</gene>
<dbReference type="GO" id="GO:0005634">
    <property type="term" value="C:nucleus"/>
    <property type="evidence" value="ECO:0007669"/>
    <property type="project" value="UniProtKB-SubCell"/>
</dbReference>
<evidence type="ECO:0000256" key="1">
    <source>
        <dbReference type="ARBA" id="ARBA00004123"/>
    </source>
</evidence>
<organism evidence="9 10">
    <name type="scientific">Theobroma cacao</name>
    <name type="common">Cacao</name>
    <name type="synonym">Cocoa</name>
    <dbReference type="NCBI Taxonomy" id="3641"/>
    <lineage>
        <taxon>Eukaryota</taxon>
        <taxon>Viridiplantae</taxon>
        <taxon>Streptophyta</taxon>
        <taxon>Embryophyta</taxon>
        <taxon>Tracheophyta</taxon>
        <taxon>Spermatophyta</taxon>
        <taxon>Magnoliopsida</taxon>
        <taxon>eudicotyledons</taxon>
        <taxon>Gunneridae</taxon>
        <taxon>Pentapetalae</taxon>
        <taxon>rosids</taxon>
        <taxon>malvids</taxon>
        <taxon>Malvales</taxon>
        <taxon>Malvaceae</taxon>
        <taxon>Byttnerioideae</taxon>
        <taxon>Theobroma</taxon>
    </lineage>
</organism>
<dbReference type="SMART" id="SM00432">
    <property type="entry name" value="MADS"/>
    <property type="match status" value="1"/>
</dbReference>
<evidence type="ECO:0000256" key="2">
    <source>
        <dbReference type="ARBA" id="ARBA00023015"/>
    </source>
</evidence>
<evidence type="ECO:0000256" key="5">
    <source>
        <dbReference type="ARBA" id="ARBA00023242"/>
    </source>
</evidence>
<dbReference type="InterPro" id="IPR033896">
    <property type="entry name" value="MEF2-like_N"/>
</dbReference>
<evidence type="ECO:0000256" key="6">
    <source>
        <dbReference type="SAM" id="Coils"/>
    </source>
</evidence>
<keyword evidence="2" id="KW-0805">Transcription regulation</keyword>
<evidence type="ECO:0000256" key="4">
    <source>
        <dbReference type="ARBA" id="ARBA00023163"/>
    </source>
</evidence>
<reference evidence="9 10" key="1">
    <citation type="journal article" date="2013" name="Genome Biol.">
        <title>The genome sequence of the most widely cultivated cacao type and its use to identify candidate genes regulating pod color.</title>
        <authorList>
            <person name="Motamayor J.C."/>
            <person name="Mockaitis K."/>
            <person name="Schmutz J."/>
            <person name="Haiminen N."/>
            <person name="Iii D.L."/>
            <person name="Cornejo O."/>
            <person name="Findley S.D."/>
            <person name="Zheng P."/>
            <person name="Utro F."/>
            <person name="Royaert S."/>
            <person name="Saski C."/>
            <person name="Jenkins J."/>
            <person name="Podicheti R."/>
            <person name="Zhao M."/>
            <person name="Scheffler B.E."/>
            <person name="Stack J.C."/>
            <person name="Feltus F.A."/>
            <person name="Mustiga G.M."/>
            <person name="Amores F."/>
            <person name="Phillips W."/>
            <person name="Marelli J.P."/>
            <person name="May G.D."/>
            <person name="Shapiro H."/>
            <person name="Ma J."/>
            <person name="Bustamante C.D."/>
            <person name="Schnell R.J."/>
            <person name="Main D."/>
            <person name="Gilbert D."/>
            <person name="Parida L."/>
            <person name="Kuhn D.N."/>
        </authorList>
    </citation>
    <scope>NUCLEOTIDE SEQUENCE [LARGE SCALE GENOMIC DNA]</scope>
    <source>
        <strain evidence="10">cv. Matina 1-6</strain>
    </source>
</reference>
<evidence type="ECO:0000259" key="7">
    <source>
        <dbReference type="PROSITE" id="PS50066"/>
    </source>
</evidence>
<dbReference type="InterPro" id="IPR036879">
    <property type="entry name" value="TF_MADSbox_sf"/>
</dbReference>
<evidence type="ECO:0000313" key="10">
    <source>
        <dbReference type="Proteomes" id="UP000026915"/>
    </source>
</evidence>
<dbReference type="InParanoid" id="A0A061GA58"/>
<dbReference type="GO" id="GO:0046983">
    <property type="term" value="F:protein dimerization activity"/>
    <property type="evidence" value="ECO:0007669"/>
    <property type="project" value="InterPro"/>
</dbReference>
<dbReference type="SUPFAM" id="SSF55455">
    <property type="entry name" value="SRF-like"/>
    <property type="match status" value="1"/>
</dbReference>
<keyword evidence="10" id="KW-1185">Reference proteome</keyword>
<dbReference type="PRINTS" id="PR00404">
    <property type="entry name" value="MADSDOMAIN"/>
</dbReference>
<dbReference type="GO" id="GO:0000981">
    <property type="term" value="F:DNA-binding transcription factor activity, RNA polymerase II-specific"/>
    <property type="evidence" value="ECO:0000318"/>
    <property type="project" value="GO_Central"/>
</dbReference>
<dbReference type="PROSITE" id="PS51297">
    <property type="entry name" value="K_BOX"/>
    <property type="match status" value="1"/>
</dbReference>
<dbReference type="GO" id="GO:0000978">
    <property type="term" value="F:RNA polymerase II cis-regulatory region sequence-specific DNA binding"/>
    <property type="evidence" value="ECO:0000318"/>
    <property type="project" value="GO_Central"/>
</dbReference>
<dbReference type="eggNOG" id="KOG0014">
    <property type="taxonomic scope" value="Eukaryota"/>
</dbReference>